<dbReference type="RefSeq" id="WP_188719115.1">
    <property type="nucleotide sequence ID" value="NZ_BMIF01000001.1"/>
</dbReference>
<dbReference type="GO" id="GO:0005886">
    <property type="term" value="C:plasma membrane"/>
    <property type="evidence" value="ECO:0007669"/>
    <property type="project" value="UniProtKB-SubCell"/>
</dbReference>
<comment type="function">
    <text evidence="7">Part of the tripartite ATP-independent periplasmic (TRAP) transport system.</text>
</comment>
<dbReference type="Proteomes" id="UP000636264">
    <property type="component" value="Unassembled WGS sequence"/>
</dbReference>
<reference evidence="9" key="1">
    <citation type="journal article" date="2014" name="Int. J. Syst. Evol. Microbiol.">
        <title>Complete genome sequence of Corynebacterium casei LMG S-19264T (=DSM 44701T), isolated from a smear-ripened cheese.</title>
        <authorList>
            <consortium name="US DOE Joint Genome Institute (JGI-PGF)"/>
            <person name="Walter F."/>
            <person name="Albersmeier A."/>
            <person name="Kalinowski J."/>
            <person name="Ruckert C."/>
        </authorList>
    </citation>
    <scope>NUCLEOTIDE SEQUENCE</scope>
    <source>
        <strain evidence="9">CGMCC 1.15320</strain>
    </source>
</reference>
<name>A0A916RFT6_9HYPH</name>
<accession>A0A916RFT6</accession>
<feature type="transmembrane region" description="Helical" evidence="7">
    <location>
        <begin position="102"/>
        <end position="128"/>
    </location>
</feature>
<dbReference type="PIRSF" id="PIRSF006066">
    <property type="entry name" value="HI0050"/>
    <property type="match status" value="1"/>
</dbReference>
<keyword evidence="4 7" id="KW-0812">Transmembrane</keyword>
<gene>
    <name evidence="9" type="ORF">GCM10011385_02580</name>
</gene>
<comment type="subcellular location">
    <subcellularLocation>
        <location evidence="1 7">Cell inner membrane</location>
        <topology evidence="1 7">Multi-pass membrane protein</topology>
    </subcellularLocation>
</comment>
<feature type="transmembrane region" description="Helical" evidence="7">
    <location>
        <begin position="318"/>
        <end position="336"/>
    </location>
</feature>
<comment type="similarity">
    <text evidence="7">Belongs to the TRAP transporter large permease family.</text>
</comment>
<feature type="transmembrane region" description="Helical" evidence="7">
    <location>
        <begin position="215"/>
        <end position="241"/>
    </location>
</feature>
<dbReference type="PANTHER" id="PTHR33362">
    <property type="entry name" value="SIALIC ACID TRAP TRANSPORTER PERMEASE PROTEIN SIAT-RELATED"/>
    <property type="match status" value="1"/>
</dbReference>
<proteinExistence type="inferred from homology"/>
<feature type="domain" description="TRAP C4-dicarboxylate transport system permease DctM subunit" evidence="8">
    <location>
        <begin position="13"/>
        <end position="422"/>
    </location>
</feature>
<evidence type="ECO:0000259" key="8">
    <source>
        <dbReference type="Pfam" id="PF06808"/>
    </source>
</evidence>
<protein>
    <recommendedName>
        <fullName evidence="7">TRAP transporter large permease protein</fullName>
    </recommendedName>
</protein>
<dbReference type="NCBIfam" id="TIGR00786">
    <property type="entry name" value="dctM"/>
    <property type="match status" value="1"/>
</dbReference>
<evidence type="ECO:0000313" key="9">
    <source>
        <dbReference type="EMBL" id="GGA52725.1"/>
    </source>
</evidence>
<evidence type="ECO:0000256" key="3">
    <source>
        <dbReference type="ARBA" id="ARBA00022519"/>
    </source>
</evidence>
<dbReference type="EMBL" id="BMIF01000001">
    <property type="protein sequence ID" value="GGA52725.1"/>
    <property type="molecule type" value="Genomic_DNA"/>
</dbReference>
<dbReference type="AlphaFoldDB" id="A0A916RFT6"/>
<feature type="transmembrane region" description="Helical" evidence="7">
    <location>
        <begin position="50"/>
        <end position="71"/>
    </location>
</feature>
<feature type="transmembrane region" description="Helical" evidence="7">
    <location>
        <begin position="140"/>
        <end position="167"/>
    </location>
</feature>
<evidence type="ECO:0000256" key="1">
    <source>
        <dbReference type="ARBA" id="ARBA00004429"/>
    </source>
</evidence>
<evidence type="ECO:0000256" key="2">
    <source>
        <dbReference type="ARBA" id="ARBA00022475"/>
    </source>
</evidence>
<keyword evidence="10" id="KW-1185">Reference proteome</keyword>
<feature type="transmembrane region" description="Helical" evidence="7">
    <location>
        <begin position="275"/>
        <end position="298"/>
    </location>
</feature>
<feature type="transmembrane region" description="Helical" evidence="7">
    <location>
        <begin position="173"/>
        <end position="194"/>
    </location>
</feature>
<evidence type="ECO:0000256" key="5">
    <source>
        <dbReference type="ARBA" id="ARBA00022989"/>
    </source>
</evidence>
<feature type="transmembrane region" description="Helical" evidence="7">
    <location>
        <begin position="348"/>
        <end position="371"/>
    </location>
</feature>
<dbReference type="PANTHER" id="PTHR33362:SF5">
    <property type="entry name" value="C4-DICARBOXYLATE TRAP TRANSPORTER LARGE PERMEASE PROTEIN DCTM"/>
    <property type="match status" value="1"/>
</dbReference>
<keyword evidence="7" id="KW-0813">Transport</keyword>
<evidence type="ECO:0000256" key="7">
    <source>
        <dbReference type="RuleBase" id="RU369079"/>
    </source>
</evidence>
<feature type="transmembrane region" description="Helical" evidence="7">
    <location>
        <begin position="12"/>
        <end position="38"/>
    </location>
</feature>
<feature type="transmembrane region" description="Helical" evidence="7">
    <location>
        <begin position="247"/>
        <end position="263"/>
    </location>
</feature>
<dbReference type="GO" id="GO:0022857">
    <property type="term" value="F:transmembrane transporter activity"/>
    <property type="evidence" value="ECO:0007669"/>
    <property type="project" value="UniProtKB-UniRule"/>
</dbReference>
<evidence type="ECO:0000256" key="4">
    <source>
        <dbReference type="ARBA" id="ARBA00022692"/>
    </source>
</evidence>
<keyword evidence="6 7" id="KW-0472">Membrane</keyword>
<dbReference type="InterPro" id="IPR004681">
    <property type="entry name" value="TRAP_DctM"/>
</dbReference>
<comment type="subunit">
    <text evidence="7">The complex comprises the extracytoplasmic solute receptor protein and the two transmembrane proteins.</text>
</comment>
<dbReference type="InterPro" id="IPR010656">
    <property type="entry name" value="DctM"/>
</dbReference>
<keyword evidence="5 7" id="KW-1133">Transmembrane helix</keyword>
<sequence>MYEIITVSLGMIVSISLLLAGMPIAVSVGLAGVLTLLLNEGFNSLNAVTFIIWGSINNASLSSLPLFVLMAEFMLRSGMSDSYYAGMSQFIRKAPGGLLQTNIASCALFAAISGSSVATAAAIGGVAIPRQRKDGYDLSMACGSIAAGGTLGILIPPSIVMIIYATFSELSVARLFAAGMVPGLLLTGMFMAYIAIRCMINPSLAPKMPPAEKGWFWIGLKNVSPMLGLMVVILGAIFMGIATPTEAAGVGAFLAAVIAWFVGRPPLRAFGQALMNTILISSSILFIVIGAFIFNYAIQTAGITQQLTQWVISLDLNVIAFLVAMLLFYIVLGCLVDSIGMIVMTVPLLLPILNAYNIDLIWFGVVLVVAVELGQVTPPVGINLYVVDQISKAGIATVIRGVAPYFGIIILLLVLLTMFPSIATWLPSTM</sequence>
<evidence type="ECO:0000313" key="10">
    <source>
        <dbReference type="Proteomes" id="UP000636264"/>
    </source>
</evidence>
<evidence type="ECO:0000256" key="6">
    <source>
        <dbReference type="ARBA" id="ARBA00023136"/>
    </source>
</evidence>
<keyword evidence="3 7" id="KW-0997">Cell inner membrane</keyword>
<organism evidence="9 10">
    <name type="scientific">Nitratireductor aestuarii</name>
    <dbReference type="NCBI Taxonomy" id="1735103"/>
    <lineage>
        <taxon>Bacteria</taxon>
        <taxon>Pseudomonadati</taxon>
        <taxon>Pseudomonadota</taxon>
        <taxon>Alphaproteobacteria</taxon>
        <taxon>Hyphomicrobiales</taxon>
        <taxon>Phyllobacteriaceae</taxon>
        <taxon>Nitratireductor</taxon>
    </lineage>
</organism>
<dbReference type="Pfam" id="PF06808">
    <property type="entry name" value="DctM"/>
    <property type="match status" value="1"/>
</dbReference>
<comment type="caution">
    <text evidence="9">The sequence shown here is derived from an EMBL/GenBank/DDBJ whole genome shotgun (WGS) entry which is preliminary data.</text>
</comment>
<keyword evidence="2" id="KW-1003">Cell membrane</keyword>
<feature type="transmembrane region" description="Helical" evidence="7">
    <location>
        <begin position="405"/>
        <end position="426"/>
    </location>
</feature>
<reference evidence="9" key="2">
    <citation type="submission" date="2020-09" db="EMBL/GenBank/DDBJ databases">
        <authorList>
            <person name="Sun Q."/>
            <person name="Zhou Y."/>
        </authorList>
    </citation>
    <scope>NUCLEOTIDE SEQUENCE</scope>
    <source>
        <strain evidence="9">CGMCC 1.15320</strain>
    </source>
</reference>